<feature type="compositionally biased region" description="Low complexity" evidence="1">
    <location>
        <begin position="13"/>
        <end position="35"/>
    </location>
</feature>
<feature type="compositionally biased region" description="Pro residues" evidence="1">
    <location>
        <begin position="132"/>
        <end position="147"/>
    </location>
</feature>
<feature type="compositionally biased region" description="Polar residues" evidence="1">
    <location>
        <begin position="484"/>
        <end position="493"/>
    </location>
</feature>
<evidence type="ECO:0000256" key="1">
    <source>
        <dbReference type="SAM" id="MobiDB-lite"/>
    </source>
</evidence>
<reference evidence="3" key="4">
    <citation type="submission" date="2025-05" db="UniProtKB">
        <authorList>
            <consortium name="EnsemblFungi"/>
        </authorList>
    </citation>
    <scope>IDENTIFICATION</scope>
    <source>
        <strain evidence="3">isolate 1-1 / race 1 (BBBD)</strain>
    </source>
</reference>
<evidence type="ECO:0000313" key="4">
    <source>
        <dbReference type="Proteomes" id="UP000005240"/>
    </source>
</evidence>
<dbReference type="Proteomes" id="UP000005240">
    <property type="component" value="Unassembled WGS sequence"/>
</dbReference>
<feature type="compositionally biased region" description="Pro residues" evidence="1">
    <location>
        <begin position="506"/>
        <end position="517"/>
    </location>
</feature>
<feature type="compositionally biased region" description="Basic residues" evidence="1">
    <location>
        <begin position="118"/>
        <end position="127"/>
    </location>
</feature>
<feature type="region of interest" description="Disordered" evidence="1">
    <location>
        <begin position="440"/>
        <end position="593"/>
    </location>
</feature>
<reference evidence="3 4" key="3">
    <citation type="journal article" date="2017" name="G3 (Bethesda)">
        <title>Comparative analysis highlights variable genome content of wheat rusts and divergence of the mating loci.</title>
        <authorList>
            <person name="Cuomo C.A."/>
            <person name="Bakkeren G."/>
            <person name="Khalil H.B."/>
            <person name="Panwar V."/>
            <person name="Joly D."/>
            <person name="Linning R."/>
            <person name="Sakthikumar S."/>
            <person name="Song X."/>
            <person name="Adiconis X."/>
            <person name="Fan L."/>
            <person name="Goldberg J.M."/>
            <person name="Levin J.Z."/>
            <person name="Young S."/>
            <person name="Zeng Q."/>
            <person name="Anikster Y."/>
            <person name="Bruce M."/>
            <person name="Wang M."/>
            <person name="Yin C."/>
            <person name="McCallum B."/>
            <person name="Szabo L.J."/>
            <person name="Hulbert S."/>
            <person name="Chen X."/>
            <person name="Fellers J.P."/>
        </authorList>
    </citation>
    <scope>NUCLEOTIDE SEQUENCE</scope>
    <source>
        <strain evidence="3">isolate 1-1 / race 1 (BBBD)</strain>
        <strain evidence="4">Isolate 1-1 / race 1 (BBBD)</strain>
    </source>
</reference>
<dbReference type="AlphaFoldDB" id="A0A180H4X9"/>
<feature type="compositionally biased region" description="Basic residues" evidence="1">
    <location>
        <begin position="1"/>
        <end position="10"/>
    </location>
</feature>
<feature type="compositionally biased region" description="Pro residues" evidence="1">
    <location>
        <begin position="564"/>
        <end position="573"/>
    </location>
</feature>
<dbReference type="OrthoDB" id="2507488at2759"/>
<dbReference type="VEuPathDB" id="FungiDB:PTTG_25143"/>
<feature type="compositionally biased region" description="Polar residues" evidence="1">
    <location>
        <begin position="83"/>
        <end position="93"/>
    </location>
</feature>
<feature type="compositionally biased region" description="Basic residues" evidence="1">
    <location>
        <begin position="36"/>
        <end position="45"/>
    </location>
</feature>
<proteinExistence type="predicted"/>
<evidence type="ECO:0000313" key="2">
    <source>
        <dbReference type="EMBL" id="OAW00016.1"/>
    </source>
</evidence>
<protein>
    <submittedName>
        <fullName evidence="2 3">Uncharacterized protein</fullName>
    </submittedName>
</protein>
<feature type="region of interest" description="Disordered" evidence="1">
    <location>
        <begin position="1"/>
        <end position="149"/>
    </location>
</feature>
<evidence type="ECO:0000313" key="3">
    <source>
        <dbReference type="EnsemblFungi" id="PTTG_25143-t43_1-p1"/>
    </source>
</evidence>
<feature type="compositionally biased region" description="Pro residues" evidence="1">
    <location>
        <begin position="456"/>
        <end position="469"/>
    </location>
</feature>
<feature type="compositionally biased region" description="Basic and acidic residues" evidence="1">
    <location>
        <begin position="550"/>
        <end position="561"/>
    </location>
</feature>
<feature type="compositionally biased region" description="Low complexity" evidence="1">
    <location>
        <begin position="518"/>
        <end position="544"/>
    </location>
</feature>
<name>A0A180H4X9_PUCT1</name>
<accession>A0A180H4X9</accession>
<gene>
    <name evidence="2" type="ORF">PTTG_25143</name>
</gene>
<feature type="region of interest" description="Disordered" evidence="1">
    <location>
        <begin position="276"/>
        <end position="345"/>
    </location>
</feature>
<sequence>MEQNTKKRKVPAQQQQHNSNSQQQQQHQHQQQHQQQNHRKHHQQQHSHSNTPISSMQTHNKHSPKRPISSPRHYGRHLHKLSQNRPATDQPQPSDDDHNNSKNKNKNNGQPSPQSTQPKKKINKRSSSHPTPRSPPAQPHKAPPPLILPILPNLYDPSLPIDCTYSPPASPDYIPKIQPNTHHDPIRFPPPDYNGQFTFRLEMHQVCQRLAGLHLAITTDKKNRAVQVQEAMRIAMERLDEPPQAFPPDDHQHFAHPQLLRAPPANIHPQIPPVVPDGRQGLQGGARKNKKKGKKKRSAHANANNIHHRDNYVPSRLPTSYPVRPGMRRGHGHSSSSDEDEGGMPREWARVRVEYEARVGRGFIDPTLAGIDELGGPERAGSGRKKKGGGHCQLGRSPIARFFVEPDEWICAFCEHELWFGEPLGLLRVIKNRKDVLRRRRRAKERAARAASGVPPTTPSSNNPPPPPTSTTNDVLPNPRAINSPPSCSNENTKTVKKAKNNFPAQPLPPPRPPVPPHQQQQQHAPKASSTSPPTPRPRSAGRTLDGGDDDRRRPVSDHRPSTLPHPPPAPKSPPDKLAHIPPPSLPLTSQDH</sequence>
<reference evidence="2" key="1">
    <citation type="submission" date="2009-11" db="EMBL/GenBank/DDBJ databases">
        <authorList>
            <consortium name="The Broad Institute Genome Sequencing Platform"/>
            <person name="Ward D."/>
            <person name="Feldgarden M."/>
            <person name="Earl A."/>
            <person name="Young S.K."/>
            <person name="Zeng Q."/>
            <person name="Koehrsen M."/>
            <person name="Alvarado L."/>
            <person name="Berlin A."/>
            <person name="Bochicchio J."/>
            <person name="Borenstein D."/>
            <person name="Chapman S.B."/>
            <person name="Chen Z."/>
            <person name="Engels R."/>
            <person name="Freedman E."/>
            <person name="Gellesch M."/>
            <person name="Goldberg J."/>
            <person name="Griggs A."/>
            <person name="Gujja S."/>
            <person name="Heilman E."/>
            <person name="Heiman D."/>
            <person name="Hepburn T."/>
            <person name="Howarth C."/>
            <person name="Jen D."/>
            <person name="Larson L."/>
            <person name="Lewis B."/>
            <person name="Mehta T."/>
            <person name="Park D."/>
            <person name="Pearson M."/>
            <person name="Roberts A."/>
            <person name="Saif S."/>
            <person name="Shea T."/>
            <person name="Shenoy N."/>
            <person name="Sisk P."/>
            <person name="Stolte C."/>
            <person name="Sykes S."/>
            <person name="Thomson T."/>
            <person name="Walk T."/>
            <person name="White J."/>
            <person name="Yandava C."/>
            <person name="Izard J."/>
            <person name="Baranova O.V."/>
            <person name="Blanton J.M."/>
            <person name="Tanner A.C."/>
            <person name="Dewhirst F.E."/>
            <person name="Haas B."/>
            <person name="Nusbaum C."/>
            <person name="Birren B."/>
        </authorList>
    </citation>
    <scope>NUCLEOTIDE SEQUENCE [LARGE SCALE GENOMIC DNA]</scope>
    <source>
        <strain evidence="2">1-1 BBBD Race 1</strain>
    </source>
</reference>
<dbReference type="EMBL" id="ADAS02000001">
    <property type="protein sequence ID" value="OAW00016.1"/>
    <property type="molecule type" value="Genomic_DNA"/>
</dbReference>
<keyword evidence="4" id="KW-1185">Reference proteome</keyword>
<organism evidence="2">
    <name type="scientific">Puccinia triticina (isolate 1-1 / race 1 (BBBD))</name>
    <name type="common">Brown leaf rust fungus</name>
    <dbReference type="NCBI Taxonomy" id="630390"/>
    <lineage>
        <taxon>Eukaryota</taxon>
        <taxon>Fungi</taxon>
        <taxon>Dikarya</taxon>
        <taxon>Basidiomycota</taxon>
        <taxon>Pucciniomycotina</taxon>
        <taxon>Pucciniomycetes</taxon>
        <taxon>Pucciniales</taxon>
        <taxon>Pucciniaceae</taxon>
        <taxon>Puccinia</taxon>
    </lineage>
</organism>
<feature type="compositionally biased region" description="Basic residues" evidence="1">
    <location>
        <begin position="73"/>
        <end position="82"/>
    </location>
</feature>
<reference evidence="2" key="2">
    <citation type="submission" date="2016-05" db="EMBL/GenBank/DDBJ databases">
        <title>Comparative analysis highlights variable genome content of wheat rusts and divergence of the mating loci.</title>
        <authorList>
            <person name="Cuomo C.A."/>
            <person name="Bakkeren G."/>
            <person name="Szabo L."/>
            <person name="Khalil H."/>
            <person name="Joly D."/>
            <person name="Goldberg J."/>
            <person name="Young S."/>
            <person name="Zeng Q."/>
            <person name="Fellers J."/>
        </authorList>
    </citation>
    <scope>NUCLEOTIDE SEQUENCE [LARGE SCALE GENOMIC DNA]</scope>
    <source>
        <strain evidence="2">1-1 BBBD Race 1</strain>
    </source>
</reference>
<dbReference type="EnsemblFungi" id="PTTG_25143-t43_1">
    <property type="protein sequence ID" value="PTTG_25143-t43_1-p1"/>
    <property type="gene ID" value="PTTG_25143"/>
</dbReference>
<feature type="compositionally biased region" description="Basic residues" evidence="1">
    <location>
        <begin position="287"/>
        <end position="299"/>
    </location>
</feature>